<dbReference type="SMART" id="SM00181">
    <property type="entry name" value="EGF"/>
    <property type="match status" value="2"/>
</dbReference>
<dbReference type="SUPFAM" id="SSF57184">
    <property type="entry name" value="Growth factor receptor domain"/>
    <property type="match status" value="1"/>
</dbReference>
<feature type="compositionally biased region" description="Low complexity" evidence="6">
    <location>
        <begin position="754"/>
        <end position="766"/>
    </location>
</feature>
<dbReference type="InterPro" id="IPR001881">
    <property type="entry name" value="EGF-like_Ca-bd_dom"/>
</dbReference>
<evidence type="ECO:0000313" key="12">
    <source>
        <dbReference type="Proteomes" id="UP001292094"/>
    </source>
</evidence>
<feature type="compositionally biased region" description="Low complexity" evidence="6">
    <location>
        <begin position="1296"/>
        <end position="1326"/>
    </location>
</feature>
<dbReference type="Pfam" id="PF01390">
    <property type="entry name" value="SEA"/>
    <property type="match status" value="1"/>
</dbReference>
<evidence type="ECO:0000256" key="5">
    <source>
        <dbReference type="PROSITE-ProRule" id="PRU00076"/>
    </source>
</evidence>
<evidence type="ECO:0000259" key="10">
    <source>
        <dbReference type="PROSITE" id="PS50026"/>
    </source>
</evidence>
<dbReference type="PANTHER" id="PTHR24034:SF89">
    <property type="entry name" value="COMPLEMENT COMPONENT C1Q RECEPTOR"/>
    <property type="match status" value="1"/>
</dbReference>
<feature type="region of interest" description="Disordered" evidence="6">
    <location>
        <begin position="1259"/>
        <end position="1421"/>
    </location>
</feature>
<organism evidence="11 12">
    <name type="scientific">Petrolisthes manimaculis</name>
    <dbReference type="NCBI Taxonomy" id="1843537"/>
    <lineage>
        <taxon>Eukaryota</taxon>
        <taxon>Metazoa</taxon>
        <taxon>Ecdysozoa</taxon>
        <taxon>Arthropoda</taxon>
        <taxon>Crustacea</taxon>
        <taxon>Multicrustacea</taxon>
        <taxon>Malacostraca</taxon>
        <taxon>Eumalacostraca</taxon>
        <taxon>Eucarida</taxon>
        <taxon>Decapoda</taxon>
        <taxon>Pleocyemata</taxon>
        <taxon>Anomura</taxon>
        <taxon>Galatheoidea</taxon>
        <taxon>Porcellanidae</taxon>
        <taxon>Petrolisthes</taxon>
    </lineage>
</organism>
<evidence type="ECO:0000256" key="4">
    <source>
        <dbReference type="ARBA" id="ARBA00023157"/>
    </source>
</evidence>
<dbReference type="InterPro" id="IPR000082">
    <property type="entry name" value="SEA_dom"/>
</dbReference>
<dbReference type="Gene3D" id="3.30.70.960">
    <property type="entry name" value="SEA domain"/>
    <property type="match status" value="1"/>
</dbReference>
<dbReference type="PROSITE" id="PS50024">
    <property type="entry name" value="SEA"/>
    <property type="match status" value="1"/>
</dbReference>
<reference evidence="11" key="1">
    <citation type="submission" date="2023-11" db="EMBL/GenBank/DDBJ databases">
        <title>Genome assemblies of two species of porcelain crab, Petrolisthes cinctipes and Petrolisthes manimaculis (Anomura: Porcellanidae).</title>
        <authorList>
            <person name="Angst P."/>
        </authorList>
    </citation>
    <scope>NUCLEOTIDE SEQUENCE</scope>
    <source>
        <strain evidence="11">PB745_02</strain>
        <tissue evidence="11">Gill</tissue>
    </source>
</reference>
<comment type="caution">
    <text evidence="5">Lacks conserved residue(s) required for the propagation of feature annotation.</text>
</comment>
<dbReference type="InterPro" id="IPR009030">
    <property type="entry name" value="Growth_fac_rcpt_cys_sf"/>
</dbReference>
<dbReference type="Pfam" id="PF07645">
    <property type="entry name" value="EGF_CA"/>
    <property type="match status" value="1"/>
</dbReference>
<evidence type="ECO:0000256" key="7">
    <source>
        <dbReference type="SAM" id="Phobius"/>
    </source>
</evidence>
<feature type="region of interest" description="Disordered" evidence="6">
    <location>
        <begin position="686"/>
        <end position="768"/>
    </location>
</feature>
<feature type="compositionally biased region" description="Basic residues" evidence="6">
    <location>
        <begin position="1200"/>
        <end position="1217"/>
    </location>
</feature>
<keyword evidence="1 5" id="KW-0245">EGF-like domain</keyword>
<sequence length="1431" mass="153209">MKILMLVLIVLQTLHNAVTLNTHTPTNYEDTRDLGVVTEDISVTEEGVVTEATRVTEDTRVTSEDVVTETTRVTEGLDTEDTSVTEGVITEDTSVTEQGVITETTRVTDEDVDTEAIRVTEDTSVTEGLDTEDTSVTEDTIVTEGVITENTSVTEGLDTETTSVTEPEGVYNNETLQEGEYIDENIVTMSFDSNVSDNVVTDVFDVNDVTNVNNTPVLDITGVFSGDNDVTDVNNTPVLDITGVFSDDNDVTHVPYLFHTSESSGVGVEVTTGVGEREEMEDTTKYSSINLTPTPTLSLETEEEIDLLQPPPLQLLTQDDLWGVVGQVQEVKMESLRDHNNNPQQQQQQQQNEENDDDNNNDDDNVNIFGTLIETVVMVGPSLLQTLNTAEQTIHRLPRTVTPLVESLLSTYTVPEHTIHRLPRTVTPLVESILSTSLNNVKEEGGAEERRSDDPNIDDIIQGIVELLGGQVKVTAVATPATRLTTFIPTPPTSTRINNRGPPRLPHFPFGALASALNTRAPHPIRPPVTPPSRPNPPGRPPFLANTLPPFLAPLPPSLASRPLPPLHRRPGMVLDDPEYQPGHVITGAVIPIAADGGNIFDVTVSAHQGFGNSGGSGGSLRPLSPLRPGGVVGVGVGVGPIVTSPAGVGVGVGERDNFVSIDGRKTYFDLFPSTTQQQPSIVGTGVGIVIPEDPPLPAPPAPPPPPPPAAPPKSPPPPTQAGGGGGVGVGGGGYYVPQPRPRPRPRPRPPQTTPRSYTRRTTQPSIRIDTCIVGDDSTCQDQLGEVCRTEEGVSSCYCKPGTARRRPRTPCKRMVSLRVSLKVDRVGDQRIVWGGNYGNPESQEYQRLQWEAQHAITNAMTKTRLGSAYLGNTVHKFYSLGGKVIVNSTVMLEERPDTRTASVRRELQRQMIQVIRSHANNIGDSALWVDGPLNPIPDVSDVNECYNPTLHDCNIKATCINQFGTFTCRCLPGYTDRRSSDPEESGRECESCSTDYCNKRGDCSITSGQKVCQCRGSYYGNRCEVDGEVLGVAVGASVAAVLIIILTLIFLCMWSRRWKAQDRKTEVLARGVSAVGGGAGLGGYTINMQQKGGALGGAGAGAGRYGVVGTLEDRIRWAQIADTLTNRSVYAQQVESGLGGVSGMGVGMGVYAASSSDYLTAAHHPRPLSALNRVSRALGGAGRGGVGRGGGGLGDQLRKALKKARRRSRKSRRRGRNREPQEPTLNLQQLMALHAQLTAAGASSSGYASLGTLNTTTAPPSGMYSIPTTLQQQQHQQQQQFGLQHLNPMSHLSSLQEQHQQQQQQQHHQQLQQQQQHLHHQQQQLYGGGGGVSRATTLGARTPVPLLDLSGGGGGGIGGGTSTVGPMGGGSVAPSGPIGGGIGVGSEDQSYHLPRPKSRVSLGVGTSSLAQQQQQQQHSRIARSYNSLLF</sequence>
<keyword evidence="4 5" id="KW-1015">Disulfide bond</keyword>
<proteinExistence type="predicted"/>
<evidence type="ECO:0000256" key="6">
    <source>
        <dbReference type="SAM" id="MobiDB-lite"/>
    </source>
</evidence>
<feature type="compositionally biased region" description="Pro residues" evidence="6">
    <location>
        <begin position="524"/>
        <end position="541"/>
    </location>
</feature>
<evidence type="ECO:0000256" key="3">
    <source>
        <dbReference type="ARBA" id="ARBA00022737"/>
    </source>
</evidence>
<feature type="transmembrane region" description="Helical" evidence="7">
    <location>
        <begin position="1030"/>
        <end position="1055"/>
    </location>
</feature>
<comment type="caution">
    <text evidence="11">The sequence shown here is derived from an EMBL/GenBank/DDBJ whole genome shotgun (WGS) entry which is preliminary data.</text>
</comment>
<dbReference type="Proteomes" id="UP001292094">
    <property type="component" value="Unassembled WGS sequence"/>
</dbReference>
<dbReference type="PROSITE" id="PS00010">
    <property type="entry name" value="ASX_HYDROXYL"/>
    <property type="match status" value="1"/>
</dbReference>
<protein>
    <recommendedName>
        <fullName evidence="13">63 kDa sperm flagellar membrane protein</fullName>
    </recommendedName>
</protein>
<feature type="compositionally biased region" description="Acidic residues" evidence="6">
    <location>
        <begin position="353"/>
        <end position="365"/>
    </location>
</feature>
<feature type="domain" description="EGF-like" evidence="10">
    <location>
        <begin position="942"/>
        <end position="981"/>
    </location>
</feature>
<feature type="signal peptide" evidence="8">
    <location>
        <begin position="1"/>
        <end position="19"/>
    </location>
</feature>
<dbReference type="InterPro" id="IPR000742">
    <property type="entry name" value="EGF"/>
</dbReference>
<dbReference type="FunFam" id="2.10.25.10:FF:000038">
    <property type="entry name" value="Fibrillin 2"/>
    <property type="match status" value="1"/>
</dbReference>
<feature type="compositionally biased region" description="Gly residues" evidence="6">
    <location>
        <begin position="1351"/>
        <end position="1385"/>
    </location>
</feature>
<dbReference type="InterPro" id="IPR000152">
    <property type="entry name" value="EGF-type_Asp/Asn_hydroxyl_site"/>
</dbReference>
<feature type="compositionally biased region" description="Low complexity" evidence="6">
    <location>
        <begin position="1272"/>
        <end position="1281"/>
    </location>
</feature>
<keyword evidence="3" id="KW-0677">Repeat</keyword>
<dbReference type="GO" id="GO:0005509">
    <property type="term" value="F:calcium ion binding"/>
    <property type="evidence" value="ECO:0007669"/>
    <property type="project" value="InterPro"/>
</dbReference>
<dbReference type="InterPro" id="IPR050751">
    <property type="entry name" value="ECM_structural_protein"/>
</dbReference>
<dbReference type="EMBL" id="JAWZYT010000600">
    <property type="protein sequence ID" value="KAK4321326.1"/>
    <property type="molecule type" value="Genomic_DNA"/>
</dbReference>
<dbReference type="PROSITE" id="PS00022">
    <property type="entry name" value="EGF_1"/>
    <property type="match status" value="1"/>
</dbReference>
<evidence type="ECO:0000313" key="11">
    <source>
        <dbReference type="EMBL" id="KAK4321326.1"/>
    </source>
</evidence>
<dbReference type="Gene3D" id="2.10.25.10">
    <property type="entry name" value="Laminin"/>
    <property type="match status" value="1"/>
</dbReference>
<dbReference type="InterPro" id="IPR049883">
    <property type="entry name" value="NOTCH1_EGF-like"/>
</dbReference>
<feature type="domain" description="EGF-like" evidence="10">
    <location>
        <begin position="991"/>
        <end position="1025"/>
    </location>
</feature>
<feature type="compositionally biased region" description="Low complexity" evidence="6">
    <location>
        <begin position="341"/>
        <end position="352"/>
    </location>
</feature>
<dbReference type="InterPro" id="IPR036364">
    <property type="entry name" value="SEA_dom_sf"/>
</dbReference>
<dbReference type="SMART" id="SM00179">
    <property type="entry name" value="EGF_CA"/>
    <property type="match status" value="1"/>
</dbReference>
<evidence type="ECO:0000256" key="2">
    <source>
        <dbReference type="ARBA" id="ARBA00022729"/>
    </source>
</evidence>
<evidence type="ECO:0000256" key="1">
    <source>
        <dbReference type="ARBA" id="ARBA00022536"/>
    </source>
</evidence>
<dbReference type="PRINTS" id="PR01217">
    <property type="entry name" value="PRICHEXTENSN"/>
</dbReference>
<evidence type="ECO:0000259" key="9">
    <source>
        <dbReference type="PROSITE" id="PS50024"/>
    </source>
</evidence>
<keyword evidence="7" id="KW-0472">Membrane</keyword>
<feature type="region of interest" description="Disordered" evidence="6">
    <location>
        <begin position="1183"/>
        <end position="1227"/>
    </location>
</feature>
<name>A0AAE1Q7Y1_9EUCA</name>
<dbReference type="SUPFAM" id="SSF82671">
    <property type="entry name" value="SEA domain"/>
    <property type="match status" value="1"/>
</dbReference>
<dbReference type="PROSITE" id="PS01187">
    <property type="entry name" value="EGF_CA"/>
    <property type="match status" value="1"/>
</dbReference>
<accession>A0AAE1Q7Y1</accession>
<keyword evidence="7" id="KW-0812">Transmembrane</keyword>
<dbReference type="PROSITE" id="PS50026">
    <property type="entry name" value="EGF_3"/>
    <property type="match status" value="2"/>
</dbReference>
<feature type="compositionally biased region" description="Gly residues" evidence="6">
    <location>
        <begin position="722"/>
        <end position="735"/>
    </location>
</feature>
<feature type="compositionally biased region" description="Pro residues" evidence="6">
    <location>
        <begin position="693"/>
        <end position="720"/>
    </location>
</feature>
<dbReference type="CDD" id="cd00054">
    <property type="entry name" value="EGF_CA"/>
    <property type="match status" value="1"/>
</dbReference>
<feature type="region of interest" description="Disordered" evidence="6">
    <location>
        <begin position="337"/>
        <end position="366"/>
    </location>
</feature>
<keyword evidence="2 8" id="KW-0732">Signal</keyword>
<evidence type="ECO:0000256" key="8">
    <source>
        <dbReference type="SAM" id="SignalP"/>
    </source>
</evidence>
<feature type="chain" id="PRO_5042119788" description="63 kDa sperm flagellar membrane protein" evidence="8">
    <location>
        <begin position="20"/>
        <end position="1431"/>
    </location>
</feature>
<feature type="disulfide bond" evidence="5">
    <location>
        <begin position="1015"/>
        <end position="1024"/>
    </location>
</feature>
<dbReference type="InterPro" id="IPR018097">
    <property type="entry name" value="EGF_Ca-bd_CS"/>
</dbReference>
<feature type="region of interest" description="Disordered" evidence="6">
    <location>
        <begin position="520"/>
        <end position="547"/>
    </location>
</feature>
<feature type="domain" description="SEA" evidence="9">
    <location>
        <begin position="814"/>
        <end position="935"/>
    </location>
</feature>
<keyword evidence="7" id="KW-1133">Transmembrane helix</keyword>
<dbReference type="PANTHER" id="PTHR24034">
    <property type="entry name" value="EGF-LIKE DOMAIN-CONTAINING PROTEIN"/>
    <property type="match status" value="1"/>
</dbReference>
<gene>
    <name evidence="11" type="ORF">Pmani_007867</name>
</gene>
<evidence type="ECO:0008006" key="13">
    <source>
        <dbReference type="Google" id="ProtNLM"/>
    </source>
</evidence>
<feature type="compositionally biased region" description="Gly residues" evidence="6">
    <location>
        <begin position="1183"/>
        <end position="1195"/>
    </location>
</feature>
<keyword evidence="12" id="KW-1185">Reference proteome</keyword>